<gene>
    <name evidence="2" type="ORF">FB563_8032</name>
</gene>
<keyword evidence="3" id="KW-1185">Reference proteome</keyword>
<dbReference type="InterPro" id="IPR009492">
    <property type="entry name" value="TniQ"/>
</dbReference>
<accession>A0A542SZF7</accession>
<dbReference type="OrthoDB" id="3874088at2"/>
<evidence type="ECO:0000313" key="2">
    <source>
        <dbReference type="EMBL" id="TQK79687.1"/>
    </source>
</evidence>
<protein>
    <submittedName>
        <fullName evidence="2">TniQ protein</fullName>
    </submittedName>
</protein>
<dbReference type="RefSeq" id="WP_079048688.1">
    <property type="nucleotide sequence ID" value="NZ_JBPJFI010000001.1"/>
</dbReference>
<feature type="domain" description="TniQ" evidence="1">
    <location>
        <begin position="12"/>
        <end position="159"/>
    </location>
</feature>
<dbReference type="Proteomes" id="UP000318103">
    <property type="component" value="Unassembled WGS sequence"/>
</dbReference>
<dbReference type="Pfam" id="PF06527">
    <property type="entry name" value="TniQ"/>
    <property type="match status" value="1"/>
</dbReference>
<comment type="caution">
    <text evidence="2">The sequence shown here is derived from an EMBL/GenBank/DDBJ whole genome shotgun (WGS) entry which is preliminary data.</text>
</comment>
<sequence length="638" mass="71094">MIQPTLRPLARSLDPLPGESLAGFVLRLSYRMGCTPQRVATLCGLTCRSDSIPQDQLRGLNPETAEQLARAAHLTMSEVQALTLQDLATTYTPLAKLRAGKADVGSKSHINWATNPDSRYCPHCLRGDGSPVQQAFGGAWQLRWHLPVTFACTQHLCLLENTCPRCTQPLSGRVIRRYSLVQIPHVSGLHPSQCRNRAPRPLPKPRARAVPCGARLDAPRDVAAVLSPLDMQHILDLQHNLNLRLDPGQLVCTADRRTPHTYFPDLITTARLITLSWPKGASFLPSTALADLVDEYATPYLHNPSQRGLQIRRSAPRGTAETSALLLAAATALGDRALVPLRERIEPLAREAYRRSASIGDKLFKDSNVSAILLRATAQRVYGFQKRSILRVAPNFYRFSTAEIPPLLPREWFDAYFQPLVHRLPKMTTLLERHLRWAASLRLAELVCDQTWPACAQALGIPQNSARRTMNVLGKQLTTPGLWPVFEDAVDLVAHQLHEQDRRVNYAHRRRSTADWCLSLADWKALCEGIPGLEQRQATGDPRVGEAVVWCMVNQASYLHSPTVTHRRSASYSPRRLTEEAALFASRTQRRPSYTTLSRWLASYAAQLARACDEGTDLRIEVPNPTTPTGARQQGPVH</sequence>
<dbReference type="EMBL" id="VFNX01000005">
    <property type="protein sequence ID" value="TQK79687.1"/>
    <property type="molecule type" value="Genomic_DNA"/>
</dbReference>
<dbReference type="AlphaFoldDB" id="A0A542SZF7"/>
<proteinExistence type="predicted"/>
<reference evidence="2 3" key="1">
    <citation type="submission" date="2019-06" db="EMBL/GenBank/DDBJ databases">
        <title>Sequencing the genomes of 1000 actinobacteria strains.</title>
        <authorList>
            <person name="Klenk H.-P."/>
        </authorList>
    </citation>
    <scope>NUCLEOTIDE SEQUENCE [LARGE SCALE GENOMIC DNA]</scope>
    <source>
        <strain evidence="2 3">DSM 41929</strain>
    </source>
</reference>
<evidence type="ECO:0000313" key="3">
    <source>
        <dbReference type="Proteomes" id="UP000318103"/>
    </source>
</evidence>
<evidence type="ECO:0000259" key="1">
    <source>
        <dbReference type="Pfam" id="PF06527"/>
    </source>
</evidence>
<name>A0A542SZF7_9ACTN</name>
<organism evidence="2 3">
    <name type="scientific">Streptomyces puniciscabiei</name>
    <dbReference type="NCBI Taxonomy" id="164348"/>
    <lineage>
        <taxon>Bacteria</taxon>
        <taxon>Bacillati</taxon>
        <taxon>Actinomycetota</taxon>
        <taxon>Actinomycetes</taxon>
        <taxon>Kitasatosporales</taxon>
        <taxon>Streptomycetaceae</taxon>
        <taxon>Streptomyces</taxon>
    </lineage>
</organism>